<evidence type="ECO:0000259" key="3">
    <source>
        <dbReference type="Pfam" id="PF26078"/>
    </source>
</evidence>
<evidence type="ECO:0000259" key="2">
    <source>
        <dbReference type="Pfam" id="PF04865"/>
    </source>
</evidence>
<proteinExistence type="inferred from homology"/>
<accession>A0A1M6M9S1</accession>
<dbReference type="InterPro" id="IPR052399">
    <property type="entry name" value="Phage_Baseplate_Assmbl_Protein"/>
</dbReference>
<feature type="domain" description="Baseplate protein J-like barrel" evidence="2">
    <location>
        <begin position="100"/>
        <end position="169"/>
    </location>
</feature>
<dbReference type="AlphaFoldDB" id="A0A1M6M9S1"/>
<sequence length="353" mass="37978">MAFPKNYEQIVEEIFNELVSAGIIDFNAGSLARTIVEKVAQGLDECWYMLDQVPDRFFIDRARGKYLDRRAREYGMERLPGAKAGGLLVLGRSTPAPFSQLIPAGTKFESADKLTYETTQDATFEQNKQSVVVEVMASSEGSAYNLPAGTLLRQVGVAIPLIETVQVGEGGLTGGLDPEDDESLRQRLLERIRAPIRGGTAADYEAWAKSVAGVATAKCLPLARGPGTVDVLITSSEGIPGQDLVVSVQEYIEQRRPVGANVRVLGPVPRVVDVDVQLIPRSGVDISALRMLVQSSIERYIRGVPIGGIVYLTGIGNAIHDVDGVEDYSINQPAANILLGATEMAIPGIITVE</sequence>
<feature type="domain" description="Baseplate J-like central" evidence="3">
    <location>
        <begin position="197"/>
        <end position="265"/>
    </location>
</feature>
<evidence type="ECO:0000256" key="1">
    <source>
        <dbReference type="ARBA" id="ARBA00038087"/>
    </source>
</evidence>
<dbReference type="InterPro" id="IPR058530">
    <property type="entry name" value="Baseplate_J-like_C"/>
</dbReference>
<dbReference type="EMBL" id="FQZM01000064">
    <property type="protein sequence ID" value="SHJ80159.1"/>
    <property type="molecule type" value="Genomic_DNA"/>
</dbReference>
<evidence type="ECO:0000313" key="6">
    <source>
        <dbReference type="Proteomes" id="UP000184529"/>
    </source>
</evidence>
<dbReference type="Pfam" id="PF26079">
    <property type="entry name" value="Baseplate_J_C"/>
    <property type="match status" value="1"/>
</dbReference>
<evidence type="ECO:0000259" key="4">
    <source>
        <dbReference type="Pfam" id="PF26079"/>
    </source>
</evidence>
<gene>
    <name evidence="5" type="ORF">SAMN02745219_03373</name>
</gene>
<dbReference type="OrthoDB" id="2554267at2"/>
<reference evidence="6" key="1">
    <citation type="submission" date="2016-11" db="EMBL/GenBank/DDBJ databases">
        <authorList>
            <person name="Varghese N."/>
            <person name="Submissions S."/>
        </authorList>
    </citation>
    <scope>NUCLEOTIDE SEQUENCE [LARGE SCALE GENOMIC DNA]</scope>
    <source>
        <strain evidence="6">DSM 16057</strain>
    </source>
</reference>
<feature type="domain" description="Baseplate J-like C-terminal" evidence="4">
    <location>
        <begin position="272"/>
        <end position="352"/>
    </location>
</feature>
<name>A0A1M6M9S1_9FIRM</name>
<organism evidence="5 6">
    <name type="scientific">Desulfofundulus thermosubterraneus DSM 16057</name>
    <dbReference type="NCBI Taxonomy" id="1121432"/>
    <lineage>
        <taxon>Bacteria</taxon>
        <taxon>Bacillati</taxon>
        <taxon>Bacillota</taxon>
        <taxon>Clostridia</taxon>
        <taxon>Eubacteriales</taxon>
        <taxon>Peptococcaceae</taxon>
        <taxon>Desulfofundulus</taxon>
    </lineage>
</organism>
<evidence type="ECO:0000313" key="5">
    <source>
        <dbReference type="EMBL" id="SHJ80159.1"/>
    </source>
</evidence>
<dbReference type="Proteomes" id="UP000184529">
    <property type="component" value="Unassembled WGS sequence"/>
</dbReference>
<dbReference type="STRING" id="1121432.SAMN02745219_03373"/>
<keyword evidence="6" id="KW-1185">Reference proteome</keyword>
<protein>
    <submittedName>
        <fullName evidence="5">Uncharacterized phage protein gp47/JayE</fullName>
    </submittedName>
</protein>
<dbReference type="InterPro" id="IPR058531">
    <property type="entry name" value="Baseplate_J_M"/>
</dbReference>
<dbReference type="PANTHER" id="PTHR37829">
    <property type="entry name" value="PHAGE-LIKE ELEMENT PBSX PROTEIN XKDT"/>
    <property type="match status" value="1"/>
</dbReference>
<dbReference type="PANTHER" id="PTHR37829:SF3">
    <property type="entry name" value="PROTEIN JAYE-RELATED"/>
    <property type="match status" value="1"/>
</dbReference>
<dbReference type="Pfam" id="PF04865">
    <property type="entry name" value="Baseplate_J"/>
    <property type="match status" value="1"/>
</dbReference>
<dbReference type="Pfam" id="PF26078">
    <property type="entry name" value="Baseplate_J_M"/>
    <property type="match status" value="1"/>
</dbReference>
<comment type="similarity">
    <text evidence="1">Belongs to the Mu gp47/PBSX XkdT family.</text>
</comment>
<dbReference type="RefSeq" id="WP_072871382.1">
    <property type="nucleotide sequence ID" value="NZ_FQZM01000064.1"/>
</dbReference>
<dbReference type="InterPro" id="IPR006949">
    <property type="entry name" value="Barrel_Baseplate_J-like"/>
</dbReference>